<reference evidence="4" key="1">
    <citation type="submission" date="2015-11" db="EMBL/GenBank/DDBJ databases">
        <title>De novo transcriptome assembly of four potential Pierce s Disease insect vectors from Arizona vineyards.</title>
        <authorList>
            <person name="Tassone E.E."/>
        </authorList>
    </citation>
    <scope>NUCLEOTIDE SEQUENCE</scope>
</reference>
<feature type="region of interest" description="Disordered" evidence="1">
    <location>
        <begin position="119"/>
        <end position="140"/>
    </location>
</feature>
<evidence type="ECO:0000313" key="3">
    <source>
        <dbReference type="EMBL" id="JAS87603.1"/>
    </source>
</evidence>
<accession>A0A1B6K7N2</accession>
<dbReference type="GO" id="GO:0003676">
    <property type="term" value="F:nucleic acid binding"/>
    <property type="evidence" value="ECO:0007669"/>
    <property type="project" value="InterPro"/>
</dbReference>
<dbReference type="Gene3D" id="3.30.420.10">
    <property type="entry name" value="Ribonuclease H-like superfamily/Ribonuclease H"/>
    <property type="match status" value="1"/>
</dbReference>
<evidence type="ECO:0008006" key="5">
    <source>
        <dbReference type="Google" id="ProtNLM"/>
    </source>
</evidence>
<dbReference type="InterPro" id="IPR036397">
    <property type="entry name" value="RNaseH_sf"/>
</dbReference>
<dbReference type="EMBL" id="GECU01020103">
    <property type="protein sequence ID" value="JAS87603.1"/>
    <property type="molecule type" value="Transcribed_RNA"/>
</dbReference>
<dbReference type="EMBL" id="GECU01033558">
    <property type="protein sequence ID" value="JAS74148.1"/>
    <property type="molecule type" value="Transcribed_RNA"/>
</dbReference>
<sequence length="140" mass="15930">MFLPELYKPEQLHTKTSPICLDETVQLEGHDILRLLPYYPDLNPIELIWAKVKSYVSMRNTSSTISRAKALCEDKISSMSVEEWSVKCKHVEKIKKDYAAVEPHIDNIIEPLIISVGLNTDSSDSDPEEEDNLSGIEELQ</sequence>
<name>A0A1B6K7N2_9HEMI</name>
<protein>
    <recommendedName>
        <fullName evidence="5">Tc1-like transposase DDE domain-containing protein</fullName>
    </recommendedName>
</protein>
<dbReference type="AlphaFoldDB" id="A0A1B6K7N2"/>
<proteinExistence type="predicted"/>
<evidence type="ECO:0000313" key="2">
    <source>
        <dbReference type="EMBL" id="JAS74148.1"/>
    </source>
</evidence>
<feature type="compositionally biased region" description="Acidic residues" evidence="1">
    <location>
        <begin position="123"/>
        <end position="132"/>
    </location>
</feature>
<evidence type="ECO:0000256" key="1">
    <source>
        <dbReference type="SAM" id="MobiDB-lite"/>
    </source>
</evidence>
<organism evidence="4">
    <name type="scientific">Homalodisca liturata</name>
    <dbReference type="NCBI Taxonomy" id="320908"/>
    <lineage>
        <taxon>Eukaryota</taxon>
        <taxon>Metazoa</taxon>
        <taxon>Ecdysozoa</taxon>
        <taxon>Arthropoda</taxon>
        <taxon>Hexapoda</taxon>
        <taxon>Insecta</taxon>
        <taxon>Pterygota</taxon>
        <taxon>Neoptera</taxon>
        <taxon>Paraneoptera</taxon>
        <taxon>Hemiptera</taxon>
        <taxon>Auchenorrhyncha</taxon>
        <taxon>Membracoidea</taxon>
        <taxon>Cicadellidae</taxon>
        <taxon>Cicadellinae</taxon>
        <taxon>Proconiini</taxon>
        <taxon>Homalodisca</taxon>
    </lineage>
</organism>
<dbReference type="EMBL" id="GECU01000261">
    <property type="protein sequence ID" value="JAT07446.1"/>
    <property type="molecule type" value="Transcribed_RNA"/>
</dbReference>
<evidence type="ECO:0000313" key="4">
    <source>
        <dbReference type="EMBL" id="JAT07446.1"/>
    </source>
</evidence>
<gene>
    <name evidence="2" type="ORF">g.29098</name>
    <name evidence="4" type="ORF">g.29099</name>
    <name evidence="3" type="ORF">g.29101</name>
</gene>